<dbReference type="AlphaFoldDB" id="A0A436ZYA6"/>
<name>A0A436ZYA6_ARTFL</name>
<dbReference type="InterPro" id="IPR013087">
    <property type="entry name" value="Znf_C2H2_type"/>
</dbReference>
<keyword evidence="4" id="KW-1185">Reference proteome</keyword>
<feature type="compositionally biased region" description="Low complexity" evidence="1">
    <location>
        <begin position="141"/>
        <end position="152"/>
    </location>
</feature>
<dbReference type="GeneID" id="93587806"/>
<dbReference type="SMART" id="SM00355">
    <property type="entry name" value="ZnF_C2H2"/>
    <property type="match status" value="2"/>
</dbReference>
<feature type="domain" description="C2H2-type" evidence="2">
    <location>
        <begin position="248"/>
        <end position="270"/>
    </location>
</feature>
<dbReference type="Proteomes" id="UP000283090">
    <property type="component" value="Unassembled WGS sequence"/>
</dbReference>
<feature type="compositionally biased region" description="Low complexity" evidence="1">
    <location>
        <begin position="287"/>
        <end position="299"/>
    </location>
</feature>
<feature type="region of interest" description="Disordered" evidence="1">
    <location>
        <begin position="118"/>
        <end position="186"/>
    </location>
</feature>
<dbReference type="OrthoDB" id="5400381at2759"/>
<feature type="domain" description="C2H2-type" evidence="2">
    <location>
        <begin position="219"/>
        <end position="241"/>
    </location>
</feature>
<feature type="compositionally biased region" description="Basic and acidic residues" evidence="1">
    <location>
        <begin position="171"/>
        <end position="181"/>
    </location>
</feature>
<dbReference type="InterPro" id="IPR036236">
    <property type="entry name" value="Znf_C2H2_sf"/>
</dbReference>
<dbReference type="VEuPathDB" id="FungiDB:DFL_005495"/>
<dbReference type="EMBL" id="SAEB01000007">
    <property type="protein sequence ID" value="RVD83716.1"/>
    <property type="molecule type" value="Genomic_DNA"/>
</dbReference>
<gene>
    <name evidence="3" type="ORF">DFL_005495</name>
</gene>
<dbReference type="RefSeq" id="XP_067489260.1">
    <property type="nucleotide sequence ID" value="XM_067634762.1"/>
</dbReference>
<dbReference type="SUPFAM" id="SSF57667">
    <property type="entry name" value="beta-beta-alpha zinc fingers"/>
    <property type="match status" value="1"/>
</dbReference>
<comment type="caution">
    <text evidence="3">The sequence shown here is derived from an EMBL/GenBank/DDBJ whole genome shotgun (WGS) entry which is preliminary data.</text>
</comment>
<evidence type="ECO:0000256" key="1">
    <source>
        <dbReference type="SAM" id="MobiDB-lite"/>
    </source>
</evidence>
<protein>
    <recommendedName>
        <fullName evidence="2">C2H2-type domain-containing protein</fullName>
    </recommendedName>
</protein>
<feature type="compositionally biased region" description="Polar residues" evidence="1">
    <location>
        <begin position="120"/>
        <end position="135"/>
    </location>
</feature>
<evidence type="ECO:0000313" key="4">
    <source>
        <dbReference type="Proteomes" id="UP000283090"/>
    </source>
</evidence>
<organism evidence="3 4">
    <name type="scientific">Arthrobotrys flagrans</name>
    <name type="common">Nematode-trapping fungus</name>
    <name type="synonym">Trichothecium flagrans</name>
    <dbReference type="NCBI Taxonomy" id="97331"/>
    <lineage>
        <taxon>Eukaryota</taxon>
        <taxon>Fungi</taxon>
        <taxon>Dikarya</taxon>
        <taxon>Ascomycota</taxon>
        <taxon>Pezizomycotina</taxon>
        <taxon>Orbiliomycetes</taxon>
        <taxon>Orbiliales</taxon>
        <taxon>Orbiliaceae</taxon>
        <taxon>Arthrobotrys</taxon>
    </lineage>
</organism>
<feature type="region of interest" description="Disordered" evidence="1">
    <location>
        <begin position="259"/>
        <end position="312"/>
    </location>
</feature>
<dbReference type="Gene3D" id="3.30.160.60">
    <property type="entry name" value="Classic Zinc Finger"/>
    <property type="match status" value="1"/>
</dbReference>
<dbReference type="STRING" id="97331.A0A436ZYA6"/>
<evidence type="ECO:0000259" key="2">
    <source>
        <dbReference type="PROSITE" id="PS00028"/>
    </source>
</evidence>
<evidence type="ECO:0000313" key="3">
    <source>
        <dbReference type="EMBL" id="RVD83716.1"/>
    </source>
</evidence>
<accession>A0A436ZYA6</accession>
<proteinExistence type="predicted"/>
<sequence>MSNRGVSLSTQTTEDHSGAQYEFLNGCVAGFSAESSHHPLAFNNLNANNTFFNLANNQPVAMHFSETILNDPVPLYDGVVPGPSDTTNQYQNVLGCDFTLYSEEDNLEEQFGLQYPSEHLTGTTETPAESPCSSWSHEDALGSPLLSSSASRNSEDRGSLSPAAEDLNALAERRLKEDDGGKRRRKLSISTLAKRSRVQKAVPERKTGIRRPRKPSFFCRWEGCMASFTRQREFEMHMGKHEKPLFFCDVCQQLLTRKDNRRKHDDSKRHRANLANSPVLSSPPPSFSSSSSSSSPPLVRRASISHQTLVQL</sequence>
<reference evidence="3 4" key="1">
    <citation type="submission" date="2019-01" db="EMBL/GenBank/DDBJ databases">
        <title>Intercellular communication is required for trap formation in the nematode-trapping fungus Duddingtonia flagrans.</title>
        <authorList>
            <person name="Youssar L."/>
            <person name="Wernet V."/>
            <person name="Hensel N."/>
            <person name="Hildebrandt H.-G."/>
            <person name="Fischer R."/>
        </authorList>
    </citation>
    <scope>NUCLEOTIDE SEQUENCE [LARGE SCALE GENOMIC DNA]</scope>
    <source>
        <strain evidence="3 4">CBS H-5679</strain>
    </source>
</reference>
<dbReference type="PROSITE" id="PS00028">
    <property type="entry name" value="ZINC_FINGER_C2H2_1"/>
    <property type="match status" value="2"/>
</dbReference>
<feature type="compositionally biased region" description="Basic and acidic residues" evidence="1">
    <location>
        <begin position="259"/>
        <end position="268"/>
    </location>
</feature>